<sequence length="311" mass="34504">MRRTKEEKSFFLYETGRELDVLCLGNLVLGDYTNPTTARHYTHRPLTDIETENYVSASELSECTIRNGSSWGPGLSVTASGFSQASLKFDDSSTTIVAAKKGRRVVLKNPGTFLNFHILRTPEAQNELRKWVSAARSDLILKLKSLRTPKIWMLTGVYILDDAAVLSISKRDLHTSIGIGSNTLFDLMTVPVGGSIGLGSSSYLESRMSFTGSHVWAAQYRLLDIRYIKIEPGQDSVDLPSQILLYPKITSHGVLRGSPSASQADQAHVCIAAEDSSDTEMQKLDRSEDEEYNSLLDEEIQFMEDILGDEV</sequence>
<accession>A0AAD4L2K6</accession>
<protein>
    <submittedName>
        <fullName evidence="1">Uncharacterized protein</fullName>
    </submittedName>
</protein>
<name>A0AAD4L2K6_9EURO</name>
<organism evidence="1 2">
    <name type="scientific">Talaromyces proteolyticus</name>
    <dbReference type="NCBI Taxonomy" id="1131652"/>
    <lineage>
        <taxon>Eukaryota</taxon>
        <taxon>Fungi</taxon>
        <taxon>Dikarya</taxon>
        <taxon>Ascomycota</taxon>
        <taxon>Pezizomycotina</taxon>
        <taxon>Eurotiomycetes</taxon>
        <taxon>Eurotiomycetidae</taxon>
        <taxon>Eurotiales</taxon>
        <taxon>Trichocomaceae</taxon>
        <taxon>Talaromyces</taxon>
        <taxon>Talaromyces sect. Bacilispori</taxon>
    </lineage>
</organism>
<dbReference type="GeneID" id="70249514"/>
<evidence type="ECO:0000313" key="1">
    <source>
        <dbReference type="EMBL" id="KAH8704767.1"/>
    </source>
</evidence>
<dbReference type="Proteomes" id="UP001201262">
    <property type="component" value="Unassembled WGS sequence"/>
</dbReference>
<dbReference type="RefSeq" id="XP_046077388.1">
    <property type="nucleotide sequence ID" value="XM_046219227.1"/>
</dbReference>
<dbReference type="AlphaFoldDB" id="A0AAD4L2K6"/>
<proteinExistence type="predicted"/>
<reference evidence="1" key="1">
    <citation type="submission" date="2021-12" db="EMBL/GenBank/DDBJ databases">
        <title>Convergent genome expansion in fungi linked to evolution of root-endophyte symbiosis.</title>
        <authorList>
            <consortium name="DOE Joint Genome Institute"/>
            <person name="Ke Y.-H."/>
            <person name="Bonito G."/>
            <person name="Liao H.-L."/>
            <person name="Looney B."/>
            <person name="Rojas-Flechas A."/>
            <person name="Nash J."/>
            <person name="Hameed K."/>
            <person name="Schadt C."/>
            <person name="Martin F."/>
            <person name="Crous P.W."/>
            <person name="Miettinen O."/>
            <person name="Magnuson J.K."/>
            <person name="Labbe J."/>
            <person name="Jacobson D."/>
            <person name="Doktycz M.J."/>
            <person name="Veneault-Fourrey C."/>
            <person name="Kuo A."/>
            <person name="Mondo S."/>
            <person name="Calhoun S."/>
            <person name="Riley R."/>
            <person name="Ohm R."/>
            <person name="LaButti K."/>
            <person name="Andreopoulos B."/>
            <person name="Pangilinan J."/>
            <person name="Nolan M."/>
            <person name="Tritt A."/>
            <person name="Clum A."/>
            <person name="Lipzen A."/>
            <person name="Daum C."/>
            <person name="Barry K."/>
            <person name="Grigoriev I.V."/>
            <person name="Vilgalys R."/>
        </authorList>
    </citation>
    <scope>NUCLEOTIDE SEQUENCE</scope>
    <source>
        <strain evidence="1">PMI_201</strain>
    </source>
</reference>
<comment type="caution">
    <text evidence="1">The sequence shown here is derived from an EMBL/GenBank/DDBJ whole genome shotgun (WGS) entry which is preliminary data.</text>
</comment>
<keyword evidence="2" id="KW-1185">Reference proteome</keyword>
<gene>
    <name evidence="1" type="ORF">BGW36DRAFT_412936</name>
</gene>
<dbReference type="EMBL" id="JAJTJA010000001">
    <property type="protein sequence ID" value="KAH8704767.1"/>
    <property type="molecule type" value="Genomic_DNA"/>
</dbReference>
<evidence type="ECO:0000313" key="2">
    <source>
        <dbReference type="Proteomes" id="UP001201262"/>
    </source>
</evidence>